<protein>
    <recommendedName>
        <fullName evidence="3">BTB domain-containing protein</fullName>
    </recommendedName>
</protein>
<dbReference type="Proteomes" id="UP001341281">
    <property type="component" value="Chromosome 01"/>
</dbReference>
<dbReference type="GO" id="GO:0016567">
    <property type="term" value="P:protein ubiquitination"/>
    <property type="evidence" value="ECO:0007669"/>
    <property type="project" value="InterPro"/>
</dbReference>
<dbReference type="SUPFAM" id="SSF54695">
    <property type="entry name" value="POZ domain"/>
    <property type="match status" value="1"/>
</dbReference>
<evidence type="ECO:0000256" key="2">
    <source>
        <dbReference type="ARBA" id="ARBA00010846"/>
    </source>
</evidence>
<evidence type="ECO:0000313" key="5">
    <source>
        <dbReference type="Proteomes" id="UP001341281"/>
    </source>
</evidence>
<dbReference type="InterPro" id="IPR000210">
    <property type="entry name" value="BTB/POZ_dom"/>
</dbReference>
<dbReference type="PROSITE" id="PS50097">
    <property type="entry name" value="BTB"/>
    <property type="match status" value="1"/>
</dbReference>
<accession>A0AAQ3SD14</accession>
<dbReference type="Pfam" id="PF24570">
    <property type="entry name" value="BACK_BPM_SPOP"/>
    <property type="match status" value="1"/>
</dbReference>
<dbReference type="Pfam" id="PF00651">
    <property type="entry name" value="BTB"/>
    <property type="match status" value="1"/>
</dbReference>
<feature type="domain" description="BTB" evidence="3">
    <location>
        <begin position="15"/>
        <end position="83"/>
    </location>
</feature>
<sequence length="182" mass="20351">MQRHLGDLLDSKVGGDVTFEVGGELFMAHRYVLAVRSSVFMAELFGSSMKEKLSNRVRIDDMEARVFKILLRFIYMDSLPEDIDADEKTVVAQHLLVAADRYNLQRLKLVCEDMLGTSVDVRTAATTLVLAEQHACQWLKDACFGFLRSPGKLKAVMATEGFQHLKNSCPALLEELLAMVAP</sequence>
<dbReference type="Gene3D" id="3.30.710.10">
    <property type="entry name" value="Potassium Channel Kv1.1, Chain A"/>
    <property type="match status" value="1"/>
</dbReference>
<evidence type="ECO:0000313" key="4">
    <source>
        <dbReference type="EMBL" id="WVZ50333.1"/>
    </source>
</evidence>
<comment type="similarity">
    <text evidence="2">Belongs to the Tdpoz family.</text>
</comment>
<evidence type="ECO:0000256" key="1">
    <source>
        <dbReference type="ARBA" id="ARBA00004906"/>
    </source>
</evidence>
<dbReference type="EMBL" id="CP144745">
    <property type="protein sequence ID" value="WVZ50333.1"/>
    <property type="molecule type" value="Genomic_DNA"/>
</dbReference>
<dbReference type="InterPro" id="IPR045005">
    <property type="entry name" value="BPM1-6"/>
</dbReference>
<proteinExistence type="inferred from homology"/>
<keyword evidence="5" id="KW-1185">Reference proteome</keyword>
<comment type="pathway">
    <text evidence="1">Protein modification; protein ubiquitination.</text>
</comment>
<name>A0AAQ3SD14_PASNO</name>
<dbReference type="InterPro" id="IPR056423">
    <property type="entry name" value="BACK_BPM_SPOP"/>
</dbReference>
<gene>
    <name evidence="4" type="ORF">U9M48_001593</name>
</gene>
<dbReference type="Gene3D" id="1.25.40.420">
    <property type="match status" value="1"/>
</dbReference>
<dbReference type="SMART" id="SM00225">
    <property type="entry name" value="BTB"/>
    <property type="match status" value="1"/>
</dbReference>
<dbReference type="PANTHER" id="PTHR26379">
    <property type="entry name" value="BTB/POZ AND MATH DOMAIN-CONTAINING PROTEIN 1"/>
    <property type="match status" value="1"/>
</dbReference>
<dbReference type="InterPro" id="IPR011333">
    <property type="entry name" value="SKP1/BTB/POZ_sf"/>
</dbReference>
<reference evidence="4 5" key="1">
    <citation type="submission" date="2024-02" db="EMBL/GenBank/DDBJ databases">
        <title>High-quality chromosome-scale genome assembly of Pensacola bahiagrass (Paspalum notatum Flugge var. saurae).</title>
        <authorList>
            <person name="Vega J.M."/>
            <person name="Podio M."/>
            <person name="Orjuela J."/>
            <person name="Siena L.A."/>
            <person name="Pessino S.C."/>
            <person name="Combes M.C."/>
            <person name="Mariac C."/>
            <person name="Albertini E."/>
            <person name="Pupilli F."/>
            <person name="Ortiz J.P.A."/>
            <person name="Leblanc O."/>
        </authorList>
    </citation>
    <scope>NUCLEOTIDE SEQUENCE [LARGE SCALE GENOMIC DNA]</scope>
    <source>
        <strain evidence="4">R1</strain>
        <tissue evidence="4">Leaf</tissue>
    </source>
</reference>
<organism evidence="4 5">
    <name type="scientific">Paspalum notatum var. saurae</name>
    <dbReference type="NCBI Taxonomy" id="547442"/>
    <lineage>
        <taxon>Eukaryota</taxon>
        <taxon>Viridiplantae</taxon>
        <taxon>Streptophyta</taxon>
        <taxon>Embryophyta</taxon>
        <taxon>Tracheophyta</taxon>
        <taxon>Spermatophyta</taxon>
        <taxon>Magnoliopsida</taxon>
        <taxon>Liliopsida</taxon>
        <taxon>Poales</taxon>
        <taxon>Poaceae</taxon>
        <taxon>PACMAD clade</taxon>
        <taxon>Panicoideae</taxon>
        <taxon>Andropogonodae</taxon>
        <taxon>Paspaleae</taxon>
        <taxon>Paspalinae</taxon>
        <taxon>Paspalum</taxon>
    </lineage>
</organism>
<evidence type="ECO:0000259" key="3">
    <source>
        <dbReference type="PROSITE" id="PS50097"/>
    </source>
</evidence>
<dbReference type="PANTHER" id="PTHR26379:SF483">
    <property type="entry name" value="OS11G0619800 PROTEIN"/>
    <property type="match status" value="1"/>
</dbReference>
<dbReference type="AlphaFoldDB" id="A0AAQ3SD14"/>